<dbReference type="RefSeq" id="WP_043746115.1">
    <property type="nucleotide sequence ID" value="NZ_AQQX01000002.1"/>
</dbReference>
<gene>
    <name evidence="2" type="ORF">ATO9_05005</name>
</gene>
<dbReference type="GO" id="GO:0016616">
    <property type="term" value="F:oxidoreductase activity, acting on the CH-OH group of donors, NAD or NADP as acceptor"/>
    <property type="evidence" value="ECO:0007669"/>
    <property type="project" value="TreeGrafter"/>
</dbReference>
<dbReference type="PRINTS" id="PR00081">
    <property type="entry name" value="GDHRDH"/>
</dbReference>
<protein>
    <submittedName>
        <fullName evidence="2">Short-chain dehydrogenase</fullName>
    </submittedName>
</protein>
<dbReference type="Proteomes" id="UP000030004">
    <property type="component" value="Unassembled WGS sequence"/>
</dbReference>
<dbReference type="AlphaFoldDB" id="A0A0A0EJR4"/>
<dbReference type="eggNOG" id="COG1028">
    <property type="taxonomic scope" value="Bacteria"/>
</dbReference>
<name>A0A0A0EJR4_9RHOB</name>
<dbReference type="PRINTS" id="PR00080">
    <property type="entry name" value="SDRFAMILY"/>
</dbReference>
<dbReference type="InterPro" id="IPR002347">
    <property type="entry name" value="SDR_fam"/>
</dbReference>
<dbReference type="Pfam" id="PF00106">
    <property type="entry name" value="adh_short"/>
    <property type="match status" value="1"/>
</dbReference>
<accession>A0A0A0EJR4</accession>
<evidence type="ECO:0000256" key="1">
    <source>
        <dbReference type="RuleBase" id="RU000363"/>
    </source>
</evidence>
<dbReference type="PANTHER" id="PTHR45458">
    <property type="entry name" value="SHORT-CHAIN DEHYDROGENASE/REDUCTASE SDR"/>
    <property type="match status" value="1"/>
</dbReference>
<dbReference type="InterPro" id="IPR036291">
    <property type="entry name" value="NAD(P)-bd_dom_sf"/>
</dbReference>
<proteinExistence type="inferred from homology"/>
<dbReference type="OrthoDB" id="9785826at2"/>
<evidence type="ECO:0000313" key="2">
    <source>
        <dbReference type="EMBL" id="KGM49387.1"/>
    </source>
</evidence>
<keyword evidence="3" id="KW-1185">Reference proteome</keyword>
<reference evidence="2 3" key="1">
    <citation type="journal article" date="2015" name="Antonie Van Leeuwenhoek">
        <title>Pseudooceanicola atlanticus gen. nov. sp. nov., isolated from surface seawater of the Atlantic Ocean and reclassification of Oceanicola batsensis, Oceanicola marinus, Oceanicola nitratireducens, Oceanicola nanhaiensis, Oceanicola antarcticus and Oceanicola flagellatus, as Pseudooceanicola batsensis comb. nov., Pseudooceanicola marinus comb. nov., Pseudooceanicola nitratireducens comb. nov., Pseudooceanicola nanhaiensis comb. nov., Pseudooceanicola antarcticus comb. nov., and Pseudooceanicola flagellatus comb. nov.</title>
        <authorList>
            <person name="Lai Q."/>
            <person name="Li G."/>
            <person name="Liu X."/>
            <person name="Du Y."/>
            <person name="Sun F."/>
            <person name="Shao Z."/>
        </authorList>
    </citation>
    <scope>NUCLEOTIDE SEQUENCE [LARGE SCALE GENOMIC DNA]</scope>
    <source>
        <strain evidence="2 3">22II-s11g</strain>
    </source>
</reference>
<dbReference type="STRING" id="1461694.ATO9_05005"/>
<comment type="caution">
    <text evidence="2">The sequence shown here is derived from an EMBL/GenBank/DDBJ whole genome shotgun (WGS) entry which is preliminary data.</text>
</comment>
<dbReference type="CDD" id="cd05325">
    <property type="entry name" value="carb_red_sniffer_like_SDR_c"/>
    <property type="match status" value="1"/>
</dbReference>
<evidence type="ECO:0000313" key="3">
    <source>
        <dbReference type="Proteomes" id="UP000030004"/>
    </source>
</evidence>
<dbReference type="PANTHER" id="PTHR45458:SF1">
    <property type="entry name" value="SHORT CHAIN DEHYDROGENASE"/>
    <property type="match status" value="1"/>
</dbReference>
<dbReference type="EMBL" id="AQQX01000002">
    <property type="protein sequence ID" value="KGM49387.1"/>
    <property type="molecule type" value="Genomic_DNA"/>
</dbReference>
<sequence>MTIVITGASRGIGAELAARYRAAGETVIGTSRKGGKGLVPLDLADTPDFSPVIEALGAAPIDLLVCNAGIYPDKGHDIATGFPPEDWAKALAVNITGPFLTIQALLPKLQASDKARIAIIASAMGSQERAPGGSYIYRASKAAAVNLARNLSRDLKSQGISVGAYHPGWVRTDMGGSGADISVDDSARGLIARFAELDASTTGCFRSYDGTDIPF</sequence>
<dbReference type="Gene3D" id="3.40.50.720">
    <property type="entry name" value="NAD(P)-binding Rossmann-like Domain"/>
    <property type="match status" value="1"/>
</dbReference>
<dbReference type="SUPFAM" id="SSF51735">
    <property type="entry name" value="NAD(P)-binding Rossmann-fold domains"/>
    <property type="match status" value="1"/>
</dbReference>
<organism evidence="2 3">
    <name type="scientific">Pseudooceanicola atlanticus</name>
    <dbReference type="NCBI Taxonomy" id="1461694"/>
    <lineage>
        <taxon>Bacteria</taxon>
        <taxon>Pseudomonadati</taxon>
        <taxon>Pseudomonadota</taxon>
        <taxon>Alphaproteobacteria</taxon>
        <taxon>Rhodobacterales</taxon>
        <taxon>Paracoccaceae</taxon>
        <taxon>Pseudooceanicola</taxon>
    </lineage>
</organism>
<dbReference type="InterPro" id="IPR052184">
    <property type="entry name" value="SDR_enzymes"/>
</dbReference>
<comment type="similarity">
    <text evidence="1">Belongs to the short-chain dehydrogenases/reductases (SDR) family.</text>
</comment>